<dbReference type="PROSITE" id="PS51186">
    <property type="entry name" value="GNAT"/>
    <property type="match status" value="1"/>
</dbReference>
<dbReference type="OrthoDB" id="2744543at2759"/>
<evidence type="ECO:0000313" key="3">
    <source>
        <dbReference type="Proteomes" id="UP000799428"/>
    </source>
</evidence>
<dbReference type="GO" id="GO:0006048">
    <property type="term" value="P:UDP-N-acetylglucosamine biosynthetic process"/>
    <property type="evidence" value="ECO:0007669"/>
    <property type="project" value="UniProtKB-UniPathway"/>
</dbReference>
<dbReference type="Proteomes" id="UP000799428">
    <property type="component" value="Unassembled WGS sequence"/>
</dbReference>
<keyword evidence="2" id="KW-0012">Acyltransferase</keyword>
<dbReference type="PANTHER" id="PTHR43233:SF1">
    <property type="entry name" value="FAMILY N-ACETYLTRANSFERASE, PUTATIVE (AFU_ORTHOLOGUE AFUA_6G03350)-RELATED"/>
    <property type="match status" value="1"/>
</dbReference>
<dbReference type="InterPro" id="IPR000182">
    <property type="entry name" value="GNAT_dom"/>
</dbReference>
<dbReference type="CDD" id="cd04301">
    <property type="entry name" value="NAT_SF"/>
    <property type="match status" value="1"/>
</dbReference>
<feature type="domain" description="N-acetyltransferase" evidence="1">
    <location>
        <begin position="22"/>
        <end position="146"/>
    </location>
</feature>
<dbReference type="Gene3D" id="3.40.630.30">
    <property type="match status" value="1"/>
</dbReference>
<dbReference type="EMBL" id="MU005770">
    <property type="protein sequence ID" value="KAF2709593.1"/>
    <property type="molecule type" value="Genomic_DNA"/>
</dbReference>
<dbReference type="Pfam" id="PF13673">
    <property type="entry name" value="Acetyltransf_10"/>
    <property type="match status" value="1"/>
</dbReference>
<proteinExistence type="predicted"/>
<gene>
    <name evidence="2" type="ORF">K504DRAFT_467564</name>
</gene>
<dbReference type="PANTHER" id="PTHR43233">
    <property type="entry name" value="FAMILY N-ACETYLTRANSFERASE, PUTATIVE (AFU_ORTHOLOGUE AFUA_6G03350)-RELATED"/>
    <property type="match status" value="1"/>
</dbReference>
<reference evidence="2" key="1">
    <citation type="journal article" date="2020" name="Stud. Mycol.">
        <title>101 Dothideomycetes genomes: a test case for predicting lifestyles and emergence of pathogens.</title>
        <authorList>
            <person name="Haridas S."/>
            <person name="Albert R."/>
            <person name="Binder M."/>
            <person name="Bloem J."/>
            <person name="Labutti K."/>
            <person name="Salamov A."/>
            <person name="Andreopoulos B."/>
            <person name="Baker S."/>
            <person name="Barry K."/>
            <person name="Bills G."/>
            <person name="Bluhm B."/>
            <person name="Cannon C."/>
            <person name="Castanera R."/>
            <person name="Culley D."/>
            <person name="Daum C."/>
            <person name="Ezra D."/>
            <person name="Gonzalez J."/>
            <person name="Henrissat B."/>
            <person name="Kuo A."/>
            <person name="Liang C."/>
            <person name="Lipzen A."/>
            <person name="Lutzoni F."/>
            <person name="Magnuson J."/>
            <person name="Mondo S."/>
            <person name="Nolan M."/>
            <person name="Ohm R."/>
            <person name="Pangilinan J."/>
            <person name="Park H.-J."/>
            <person name="Ramirez L."/>
            <person name="Alfaro M."/>
            <person name="Sun H."/>
            <person name="Tritt A."/>
            <person name="Yoshinaga Y."/>
            <person name="Zwiers L.-H."/>
            <person name="Turgeon B."/>
            <person name="Goodwin S."/>
            <person name="Spatafora J."/>
            <person name="Crous P."/>
            <person name="Grigoriev I."/>
        </authorList>
    </citation>
    <scope>NUCLEOTIDE SEQUENCE</scope>
    <source>
        <strain evidence="2">CBS 279.74</strain>
    </source>
</reference>
<protein>
    <submittedName>
        <fullName evidence="2">Acyl-CoA N-acyltransferase</fullName>
    </submittedName>
</protein>
<dbReference type="GO" id="GO:0016747">
    <property type="term" value="F:acyltransferase activity, transferring groups other than amino-acyl groups"/>
    <property type="evidence" value="ECO:0007669"/>
    <property type="project" value="InterPro"/>
</dbReference>
<dbReference type="SUPFAM" id="SSF55729">
    <property type="entry name" value="Acyl-CoA N-acyltransferases (Nat)"/>
    <property type="match status" value="1"/>
</dbReference>
<keyword evidence="3" id="KW-1185">Reference proteome</keyword>
<name>A0A6G1KAD6_9PLEO</name>
<evidence type="ECO:0000259" key="1">
    <source>
        <dbReference type="PROSITE" id="PS51186"/>
    </source>
</evidence>
<dbReference type="UniPathway" id="UPA00113">
    <property type="reaction ID" value="UER00529"/>
</dbReference>
<dbReference type="AlphaFoldDB" id="A0A6G1KAD6"/>
<evidence type="ECO:0000313" key="2">
    <source>
        <dbReference type="EMBL" id="KAF2709593.1"/>
    </source>
</evidence>
<accession>A0A6G1KAD6</accession>
<organism evidence="2 3">
    <name type="scientific">Pleomassaria siparia CBS 279.74</name>
    <dbReference type="NCBI Taxonomy" id="1314801"/>
    <lineage>
        <taxon>Eukaryota</taxon>
        <taxon>Fungi</taxon>
        <taxon>Dikarya</taxon>
        <taxon>Ascomycota</taxon>
        <taxon>Pezizomycotina</taxon>
        <taxon>Dothideomycetes</taxon>
        <taxon>Pleosporomycetidae</taxon>
        <taxon>Pleosporales</taxon>
        <taxon>Pleomassariaceae</taxon>
        <taxon>Pleomassaria</taxon>
    </lineage>
</organism>
<sequence length="146" mass="16139">MDDTKYAIFKRIPSPQQYNDLRSIANLTPAPIECIAPGLAASWACFLVYERAELLDDDDDATPSPEQKPVGMGRLIGDGAMFLLLTDMAVHPDHQRQGIGKRIMQTLVDYVDENAPHAYVSLVAEPAGQRMYPLFGFENVDPSIGM</sequence>
<dbReference type="InterPro" id="IPR053144">
    <property type="entry name" value="Acetyltransferase_Butenolide"/>
</dbReference>
<dbReference type="InterPro" id="IPR016181">
    <property type="entry name" value="Acyl_CoA_acyltransferase"/>
</dbReference>
<keyword evidence="2" id="KW-0808">Transferase</keyword>